<dbReference type="EMBL" id="UINC01007614">
    <property type="protein sequence ID" value="SVA34271.1"/>
    <property type="molecule type" value="Genomic_DNA"/>
</dbReference>
<dbReference type="PANTHER" id="PTHR38075">
    <property type="entry name" value="DUF4139 DOMAIN-CONTAINING PROTEIN"/>
    <property type="match status" value="1"/>
</dbReference>
<accession>A0A381V2U8</accession>
<organism evidence="1">
    <name type="scientific">marine metagenome</name>
    <dbReference type="NCBI Taxonomy" id="408172"/>
    <lineage>
        <taxon>unclassified sequences</taxon>
        <taxon>metagenomes</taxon>
        <taxon>ecological metagenomes</taxon>
    </lineage>
</organism>
<sequence length="440" mass="50050">MIIILSYLLWGQSEDVTLTVYKDGTALIKQPVAWVIPAGKSFVTWESLPKGIHKDTPFLNLDGATVISQKFNDNIFSAAGYYKRLLGKNVDIDPKKGKRMSGKLLEINSNTVTIQHKIGILTFNRNEIENLGSQDFIEDPNLSPFLSWDLESSQPSEVSGELVYKSSNFSWNTIYRLKMTDESKGELIAEAVVSNMSDISFYNANLKLVEGHLNKIRKPRPERFYRTNMVASRVEPEPAMDKGTLGDYHIYSINEAHDLESNESITLRMYGPLDIDYKKTYVFENTERRQKEEPLEVKLEINNKEANGLGIVLPDGNVEMYSYSSSGGLEYIGADKMGQVPKGQSTTLSSGRAFDVIGKRWVRTYDRQRKSEEAVIEIQVTNQRVEPANVQLIEHIHGDWIVKDESLLYHSKDASTIQFSLILNGGETKNVYYTYRKEWK</sequence>
<proteinExistence type="predicted"/>
<reference evidence="1" key="1">
    <citation type="submission" date="2018-05" db="EMBL/GenBank/DDBJ databases">
        <authorList>
            <person name="Lanie J.A."/>
            <person name="Ng W.-L."/>
            <person name="Kazmierczak K.M."/>
            <person name="Andrzejewski T.M."/>
            <person name="Davidsen T.M."/>
            <person name="Wayne K.J."/>
            <person name="Tettelin H."/>
            <person name="Glass J.I."/>
            <person name="Rusch D."/>
            <person name="Podicherti R."/>
            <person name="Tsui H.-C.T."/>
            <person name="Winkler M.E."/>
        </authorList>
    </citation>
    <scope>NUCLEOTIDE SEQUENCE</scope>
</reference>
<dbReference type="AlphaFoldDB" id="A0A381V2U8"/>
<protein>
    <recommendedName>
        <fullName evidence="2">DUF4139 domain-containing protein</fullName>
    </recommendedName>
</protein>
<dbReference type="PANTHER" id="PTHR38075:SF1">
    <property type="entry name" value="DUF4139 DOMAIN-CONTAINING PROTEIN"/>
    <property type="match status" value="1"/>
</dbReference>
<evidence type="ECO:0000313" key="1">
    <source>
        <dbReference type="EMBL" id="SVA34271.1"/>
    </source>
</evidence>
<evidence type="ECO:0008006" key="2">
    <source>
        <dbReference type="Google" id="ProtNLM"/>
    </source>
</evidence>
<name>A0A381V2U8_9ZZZZ</name>
<gene>
    <name evidence="1" type="ORF">METZ01_LOCUS87125</name>
</gene>